<name>I4Z553_9BURK</name>
<sequence length="190" mass="20961">MIHIGEDLPWPEDAIEVARILEPWGLKGWFHVQPYAADPQAVFSSKRWFILPPEGKPRPKDAPALPKVLRITQAKEHGDGVVATAQEVPDRNASEALKGARVFVSRNSFPTADPDEYYWVDLIGLAVVNREGADLGVVTDLIATGPHSVLRLSAGTEAEPVERMIPFVAAYIDSVDLQARRIVADWGLDY</sequence>
<dbReference type="InterPro" id="IPR011033">
    <property type="entry name" value="PRC_barrel-like_sf"/>
</dbReference>
<feature type="domain" description="Ribosome maturation factor RimM PRC barrel" evidence="7">
    <location>
        <begin position="119"/>
        <end position="186"/>
    </location>
</feature>
<dbReference type="HAMAP" id="MF_00014">
    <property type="entry name" value="Ribosome_mat_RimM"/>
    <property type="match status" value="1"/>
</dbReference>
<evidence type="ECO:0000313" key="8">
    <source>
        <dbReference type="EMBL" id="EIM31345.1"/>
    </source>
</evidence>
<dbReference type="GO" id="GO:0006364">
    <property type="term" value="P:rRNA processing"/>
    <property type="evidence" value="ECO:0007669"/>
    <property type="project" value="UniProtKB-UniRule"/>
</dbReference>
<dbReference type="GO" id="GO:0005840">
    <property type="term" value="C:ribosome"/>
    <property type="evidence" value="ECO:0007669"/>
    <property type="project" value="InterPro"/>
</dbReference>
<dbReference type="EMBL" id="JH660693">
    <property type="protein sequence ID" value="EIM31345.1"/>
    <property type="molecule type" value="Genomic_DNA"/>
</dbReference>
<dbReference type="Pfam" id="PF01782">
    <property type="entry name" value="RimM"/>
    <property type="match status" value="1"/>
</dbReference>
<dbReference type="Proteomes" id="UP000053899">
    <property type="component" value="Unassembled WGS sequence"/>
</dbReference>
<dbReference type="InterPro" id="IPR036976">
    <property type="entry name" value="RimM_N_sf"/>
</dbReference>
<reference evidence="8 9" key="1">
    <citation type="submission" date="2012-04" db="EMBL/GenBank/DDBJ databases">
        <title>Improved High-Quality Draft sequence of Leptothrix ochracea L12.</title>
        <authorList>
            <consortium name="US DOE Joint Genome Institute"/>
            <person name="Lucas S."/>
            <person name="Han J."/>
            <person name="Lapidus A."/>
            <person name="Cheng J.-F."/>
            <person name="Goodwin L."/>
            <person name="Pitluck S."/>
            <person name="Peters L."/>
            <person name="Zeytun A."/>
            <person name="Detter J.C."/>
            <person name="Han C."/>
            <person name="Tapia R."/>
            <person name="Land M."/>
            <person name="Hauser L."/>
            <person name="Kyrpides N."/>
            <person name="Ivanova N."/>
            <person name="Pagani I."/>
            <person name="Stepanauskas R."/>
            <person name="Masland D."/>
            <person name="Poulton N."/>
            <person name="Emerson D."/>
            <person name="Fleming E."/>
            <person name="Woyke T."/>
        </authorList>
    </citation>
    <scope>NUCLEOTIDE SEQUENCE [LARGE SCALE GENOMIC DNA]</scope>
    <source>
        <strain evidence="8 9">L12</strain>
    </source>
</reference>
<dbReference type="PANTHER" id="PTHR33692">
    <property type="entry name" value="RIBOSOME MATURATION FACTOR RIMM"/>
    <property type="match status" value="1"/>
</dbReference>
<keyword evidence="2 5" id="KW-0690">Ribosome biogenesis</keyword>
<accession>I4Z553</accession>
<evidence type="ECO:0000259" key="6">
    <source>
        <dbReference type="Pfam" id="PF01782"/>
    </source>
</evidence>
<organism evidence="8 9">
    <name type="scientific">Leptothrix ochracea L12</name>
    <dbReference type="NCBI Taxonomy" id="735332"/>
    <lineage>
        <taxon>Bacteria</taxon>
        <taxon>Pseudomonadati</taxon>
        <taxon>Pseudomonadota</taxon>
        <taxon>Betaproteobacteria</taxon>
        <taxon>Burkholderiales</taxon>
        <taxon>Sphaerotilaceae</taxon>
        <taxon>Leptothrix</taxon>
    </lineage>
</organism>
<keyword evidence="4 5" id="KW-0143">Chaperone</keyword>
<dbReference type="Gene3D" id="2.40.30.60">
    <property type="entry name" value="RimM"/>
    <property type="match status" value="1"/>
</dbReference>
<evidence type="ECO:0000256" key="4">
    <source>
        <dbReference type="ARBA" id="ARBA00023186"/>
    </source>
</evidence>
<dbReference type="AlphaFoldDB" id="I4Z553"/>
<keyword evidence="1 5" id="KW-0963">Cytoplasm</keyword>
<dbReference type="InterPro" id="IPR011961">
    <property type="entry name" value="RimM"/>
</dbReference>
<gene>
    <name evidence="5" type="primary">rimM</name>
    <name evidence="8" type="ORF">LepocDRAFT_00000720</name>
</gene>
<evidence type="ECO:0000259" key="7">
    <source>
        <dbReference type="Pfam" id="PF24986"/>
    </source>
</evidence>
<evidence type="ECO:0000256" key="5">
    <source>
        <dbReference type="HAMAP-Rule" id="MF_00014"/>
    </source>
</evidence>
<evidence type="ECO:0000256" key="1">
    <source>
        <dbReference type="ARBA" id="ARBA00022490"/>
    </source>
</evidence>
<dbReference type="GO" id="GO:0042274">
    <property type="term" value="P:ribosomal small subunit biogenesis"/>
    <property type="evidence" value="ECO:0007669"/>
    <property type="project" value="UniProtKB-UniRule"/>
</dbReference>
<dbReference type="PANTHER" id="PTHR33692:SF1">
    <property type="entry name" value="RIBOSOME MATURATION FACTOR RIMM"/>
    <property type="match status" value="1"/>
</dbReference>
<dbReference type="SUPFAM" id="SSF50346">
    <property type="entry name" value="PRC-barrel domain"/>
    <property type="match status" value="1"/>
</dbReference>
<keyword evidence="3 5" id="KW-0698">rRNA processing</keyword>
<feature type="domain" description="RimM N-terminal" evidence="6">
    <location>
        <begin position="17"/>
        <end position="107"/>
    </location>
</feature>
<comment type="domain">
    <text evidence="5">The PRC barrel domain binds ribosomal protein uS19.</text>
</comment>
<comment type="subunit">
    <text evidence="5">Binds ribosomal protein uS19.</text>
</comment>
<protein>
    <recommendedName>
        <fullName evidence="5">Ribosome maturation factor RimM</fullName>
    </recommendedName>
</protein>
<evidence type="ECO:0000256" key="3">
    <source>
        <dbReference type="ARBA" id="ARBA00022552"/>
    </source>
</evidence>
<dbReference type="InterPro" id="IPR056792">
    <property type="entry name" value="PRC_RimM"/>
</dbReference>
<dbReference type="InterPro" id="IPR002676">
    <property type="entry name" value="RimM_N"/>
</dbReference>
<dbReference type="SUPFAM" id="SSF50447">
    <property type="entry name" value="Translation proteins"/>
    <property type="match status" value="1"/>
</dbReference>
<proteinExistence type="inferred from homology"/>
<dbReference type="GO" id="GO:0005737">
    <property type="term" value="C:cytoplasm"/>
    <property type="evidence" value="ECO:0007669"/>
    <property type="project" value="UniProtKB-SubCell"/>
</dbReference>
<dbReference type="HOGENOM" id="CLU_077636_1_0_4"/>
<comment type="function">
    <text evidence="5">An accessory protein needed during the final step in the assembly of 30S ribosomal subunit, possibly for assembly of the head region. Essential for efficient processing of 16S rRNA. May be needed both before and after RbfA during the maturation of 16S rRNA. It has affinity for free ribosomal 30S subunits but not for 70S ribosomes.</text>
</comment>
<comment type="similarity">
    <text evidence="5">Belongs to the RimM family.</text>
</comment>
<dbReference type="GO" id="GO:0043022">
    <property type="term" value="F:ribosome binding"/>
    <property type="evidence" value="ECO:0007669"/>
    <property type="project" value="InterPro"/>
</dbReference>
<dbReference type="Pfam" id="PF24986">
    <property type="entry name" value="PRC_RimM"/>
    <property type="match status" value="1"/>
</dbReference>
<keyword evidence="9" id="KW-1185">Reference proteome</keyword>
<dbReference type="Gene3D" id="2.30.30.240">
    <property type="entry name" value="PRC-barrel domain"/>
    <property type="match status" value="1"/>
</dbReference>
<evidence type="ECO:0000256" key="2">
    <source>
        <dbReference type="ARBA" id="ARBA00022517"/>
    </source>
</evidence>
<comment type="subcellular location">
    <subcellularLocation>
        <location evidence="5">Cytoplasm</location>
    </subcellularLocation>
</comment>
<evidence type="ECO:0000313" key="9">
    <source>
        <dbReference type="Proteomes" id="UP000053899"/>
    </source>
</evidence>
<dbReference type="InterPro" id="IPR009000">
    <property type="entry name" value="Transl_B-barrel_sf"/>
</dbReference>
<dbReference type="NCBIfam" id="TIGR02273">
    <property type="entry name" value="16S_RimM"/>
    <property type="match status" value="1"/>
</dbReference>